<sequence length="251" mass="28939">MSTHKSQSDEHNHFVVSTPNIEKYNDRTHPQEIVSSLNELVSAAKEYPRQEAERYFDIGCVMAKSSSGLTIREMAQLLKTKTYILSRAKTVAERLDCDKEKFLKILDEVERWSAVELRVLPPTKKNYKNLLANAFKNVRTITNELKKNPSDTNASASLLAMRDMMNRILPPAADIFDKNYLLYYPCVSCGVEAIEDGHTIKIHHTYDYLRYPYCEVCNKENRPPDMTRVAAMYASYAINTDQAYNQIMDYE</sequence>
<comment type="caution">
    <text evidence="1">The sequence shown here is derived from an EMBL/GenBank/DDBJ whole genome shotgun (WGS) entry which is preliminary data.</text>
</comment>
<proteinExistence type="predicted"/>
<gene>
    <name evidence="1" type="ORF">LCGC14_0903810</name>
</gene>
<protein>
    <submittedName>
        <fullName evidence="1">Uncharacterized protein</fullName>
    </submittedName>
</protein>
<dbReference type="EMBL" id="LAZR01002959">
    <property type="protein sequence ID" value="KKN23566.1"/>
    <property type="molecule type" value="Genomic_DNA"/>
</dbReference>
<accession>A0A0F9REQ1</accession>
<dbReference type="AlphaFoldDB" id="A0A0F9REQ1"/>
<reference evidence="1" key="1">
    <citation type="journal article" date="2015" name="Nature">
        <title>Complex archaea that bridge the gap between prokaryotes and eukaryotes.</title>
        <authorList>
            <person name="Spang A."/>
            <person name="Saw J.H."/>
            <person name="Jorgensen S.L."/>
            <person name="Zaremba-Niedzwiedzka K."/>
            <person name="Martijn J."/>
            <person name="Lind A.E."/>
            <person name="van Eijk R."/>
            <person name="Schleper C."/>
            <person name="Guy L."/>
            <person name="Ettema T.J."/>
        </authorList>
    </citation>
    <scope>NUCLEOTIDE SEQUENCE</scope>
</reference>
<name>A0A0F9REQ1_9ZZZZ</name>
<organism evidence="1">
    <name type="scientific">marine sediment metagenome</name>
    <dbReference type="NCBI Taxonomy" id="412755"/>
    <lineage>
        <taxon>unclassified sequences</taxon>
        <taxon>metagenomes</taxon>
        <taxon>ecological metagenomes</taxon>
    </lineage>
</organism>
<evidence type="ECO:0000313" key="1">
    <source>
        <dbReference type="EMBL" id="KKN23566.1"/>
    </source>
</evidence>